<dbReference type="Proteomes" id="UP000240542">
    <property type="component" value="Unassembled WGS sequence"/>
</dbReference>
<dbReference type="OrthoDB" id="4498936at2"/>
<feature type="domain" description="HTH cro/C1-type" evidence="2">
    <location>
        <begin position="31"/>
        <end position="85"/>
    </location>
</feature>
<dbReference type="InterPro" id="IPR001387">
    <property type="entry name" value="Cro/C1-type_HTH"/>
</dbReference>
<organism evidence="3 4">
    <name type="scientific">Murinocardiopsis flavida</name>
    <dbReference type="NCBI Taxonomy" id="645275"/>
    <lineage>
        <taxon>Bacteria</taxon>
        <taxon>Bacillati</taxon>
        <taxon>Actinomycetota</taxon>
        <taxon>Actinomycetes</taxon>
        <taxon>Streptosporangiales</taxon>
        <taxon>Nocardiopsidaceae</taxon>
        <taxon>Murinocardiopsis</taxon>
    </lineage>
</organism>
<comment type="caution">
    <text evidence="3">The sequence shown here is derived from an EMBL/GenBank/DDBJ whole genome shotgun (WGS) entry which is preliminary data.</text>
</comment>
<dbReference type="CDD" id="cd00093">
    <property type="entry name" value="HTH_XRE"/>
    <property type="match status" value="1"/>
</dbReference>
<dbReference type="Gene3D" id="1.10.260.40">
    <property type="entry name" value="lambda repressor-like DNA-binding domains"/>
    <property type="match status" value="1"/>
</dbReference>
<dbReference type="SUPFAM" id="SSF47413">
    <property type="entry name" value="lambda repressor-like DNA-binding domains"/>
    <property type="match status" value="1"/>
</dbReference>
<dbReference type="SMART" id="SM00530">
    <property type="entry name" value="HTH_XRE"/>
    <property type="match status" value="1"/>
</dbReference>
<dbReference type="EMBL" id="PYGA01000006">
    <property type="protein sequence ID" value="PSK98078.1"/>
    <property type="molecule type" value="Genomic_DNA"/>
</dbReference>
<keyword evidence="4" id="KW-1185">Reference proteome</keyword>
<dbReference type="InterPro" id="IPR010982">
    <property type="entry name" value="Lambda_DNA-bd_dom_sf"/>
</dbReference>
<reference evidence="3 4" key="1">
    <citation type="submission" date="2018-03" db="EMBL/GenBank/DDBJ databases">
        <title>Genomic Encyclopedia of Archaeal and Bacterial Type Strains, Phase II (KMG-II): from individual species to whole genera.</title>
        <authorList>
            <person name="Goeker M."/>
        </authorList>
    </citation>
    <scope>NUCLEOTIDE SEQUENCE [LARGE SCALE GENOMIC DNA]</scope>
    <source>
        <strain evidence="3 4">DSM 45312</strain>
    </source>
</reference>
<sequence length="439" mass="45565">MPQREGVLPAEFWSRPDLAAALSTCDMPAVVAAVREARGWSQGELARTVGYSQSWVSRVLNGQQSLTIDQVREIARLLGIPVHLLRFSGTGGRPAATAAPSPRPSGRAGGADPARRRENAKAAAPPVPLPGAAPAGNGIDESTAPALRAITGGQRRLDASSPARDLAAAAVAHLDLSGRTLKRAQRSPFAAPVAAAASEAAGFAAWLHADMGDLGSARTFYRAAIARARQAGDDLLDVYMLGSLAAFEIDADDPALGLGLAQEAGHRLGEGAHPTARAWLSCVRAMAHAGLGDAAAARHAVAAAEADVARPDNAEPPWPWVFAFDDAKVAGYRALTSVKLRDPGSAHAAFSDALGTARPGGKHSAVLMVELASARADSGDIDEAFRLAGDALRTGAAFGSERIIGRVRRFRRRYEGPSARCVSRFDDQLAAVLTGSTPA</sequence>
<dbReference type="Pfam" id="PF13560">
    <property type="entry name" value="HTH_31"/>
    <property type="match status" value="1"/>
</dbReference>
<evidence type="ECO:0000256" key="1">
    <source>
        <dbReference type="SAM" id="MobiDB-lite"/>
    </source>
</evidence>
<dbReference type="RefSeq" id="WP_106582815.1">
    <property type="nucleotide sequence ID" value="NZ_PYGA01000006.1"/>
</dbReference>
<evidence type="ECO:0000259" key="2">
    <source>
        <dbReference type="PROSITE" id="PS50943"/>
    </source>
</evidence>
<evidence type="ECO:0000313" key="3">
    <source>
        <dbReference type="EMBL" id="PSK98078.1"/>
    </source>
</evidence>
<feature type="region of interest" description="Disordered" evidence="1">
    <location>
        <begin position="91"/>
        <end position="140"/>
    </location>
</feature>
<name>A0A2P8DLJ9_9ACTN</name>
<accession>A0A2P8DLJ9</accession>
<proteinExistence type="predicted"/>
<evidence type="ECO:0000313" key="4">
    <source>
        <dbReference type="Proteomes" id="UP000240542"/>
    </source>
</evidence>
<gene>
    <name evidence="3" type="ORF">CLV63_106126</name>
</gene>
<protein>
    <submittedName>
        <fullName evidence="3">Helix-turn-helix protein</fullName>
    </submittedName>
</protein>
<dbReference type="PROSITE" id="PS50943">
    <property type="entry name" value="HTH_CROC1"/>
    <property type="match status" value="1"/>
</dbReference>
<feature type="compositionally biased region" description="Low complexity" evidence="1">
    <location>
        <begin position="93"/>
        <end position="112"/>
    </location>
</feature>
<dbReference type="AlphaFoldDB" id="A0A2P8DLJ9"/>
<dbReference type="GO" id="GO:0003677">
    <property type="term" value="F:DNA binding"/>
    <property type="evidence" value="ECO:0007669"/>
    <property type="project" value="InterPro"/>
</dbReference>